<dbReference type="PANTHER" id="PTHR11042">
    <property type="entry name" value="EUKARYOTIC TRANSLATION INITIATION FACTOR 2-ALPHA KINASE EIF2-ALPHA KINASE -RELATED"/>
    <property type="match status" value="1"/>
</dbReference>
<evidence type="ECO:0000256" key="6">
    <source>
        <dbReference type="SAM" id="MobiDB-lite"/>
    </source>
</evidence>
<feature type="region of interest" description="Disordered" evidence="6">
    <location>
        <begin position="126"/>
        <end position="173"/>
    </location>
</feature>
<dbReference type="GO" id="GO:0004672">
    <property type="term" value="F:protein kinase activity"/>
    <property type="evidence" value="ECO:0007669"/>
    <property type="project" value="InterPro"/>
</dbReference>
<organism evidence="8 9">
    <name type="scientific">Tetrapyrgos nigripes</name>
    <dbReference type="NCBI Taxonomy" id="182062"/>
    <lineage>
        <taxon>Eukaryota</taxon>
        <taxon>Fungi</taxon>
        <taxon>Dikarya</taxon>
        <taxon>Basidiomycota</taxon>
        <taxon>Agaricomycotina</taxon>
        <taxon>Agaricomycetes</taxon>
        <taxon>Agaricomycetidae</taxon>
        <taxon>Agaricales</taxon>
        <taxon>Marasmiineae</taxon>
        <taxon>Marasmiaceae</taxon>
        <taxon>Tetrapyrgos</taxon>
    </lineage>
</organism>
<keyword evidence="9" id="KW-1185">Reference proteome</keyword>
<proteinExistence type="predicted"/>
<dbReference type="InterPro" id="IPR050339">
    <property type="entry name" value="CC_SR_Kinase"/>
</dbReference>
<comment type="caution">
    <text evidence="8">The sequence shown here is derived from an EMBL/GenBank/DDBJ whole genome shotgun (WGS) entry which is preliminary data.</text>
</comment>
<evidence type="ECO:0000256" key="3">
    <source>
        <dbReference type="ARBA" id="ARBA00022777"/>
    </source>
</evidence>
<feature type="compositionally biased region" description="Low complexity" evidence="6">
    <location>
        <begin position="127"/>
        <end position="139"/>
    </location>
</feature>
<keyword evidence="4 5" id="KW-0067">ATP-binding</keyword>
<dbReference type="InterPro" id="IPR000719">
    <property type="entry name" value="Prot_kinase_dom"/>
</dbReference>
<dbReference type="PROSITE" id="PS00107">
    <property type="entry name" value="PROTEIN_KINASE_ATP"/>
    <property type="match status" value="1"/>
</dbReference>
<evidence type="ECO:0000259" key="7">
    <source>
        <dbReference type="PROSITE" id="PS50011"/>
    </source>
</evidence>
<dbReference type="GO" id="GO:0005524">
    <property type="term" value="F:ATP binding"/>
    <property type="evidence" value="ECO:0007669"/>
    <property type="project" value="UniProtKB-UniRule"/>
</dbReference>
<name>A0A8H5LMI1_9AGAR</name>
<feature type="domain" description="Protein kinase" evidence="7">
    <location>
        <begin position="188"/>
        <end position="362"/>
    </location>
</feature>
<evidence type="ECO:0000256" key="5">
    <source>
        <dbReference type="PROSITE-ProRule" id="PRU10141"/>
    </source>
</evidence>
<keyword evidence="3" id="KW-0418">Kinase</keyword>
<accession>A0A8H5LMI1</accession>
<protein>
    <recommendedName>
        <fullName evidence="7">Protein kinase domain-containing protein</fullName>
    </recommendedName>
</protein>
<feature type="compositionally biased region" description="Low complexity" evidence="6">
    <location>
        <begin position="1"/>
        <end position="13"/>
    </location>
</feature>
<evidence type="ECO:0000256" key="4">
    <source>
        <dbReference type="ARBA" id="ARBA00022840"/>
    </source>
</evidence>
<dbReference type="PROSITE" id="PS50011">
    <property type="entry name" value="PROTEIN_KINASE_DOM"/>
    <property type="match status" value="1"/>
</dbReference>
<keyword evidence="2 5" id="KW-0547">Nucleotide-binding</keyword>
<feature type="compositionally biased region" description="Pro residues" evidence="6">
    <location>
        <begin position="140"/>
        <end position="151"/>
    </location>
</feature>
<feature type="region of interest" description="Disordered" evidence="6">
    <location>
        <begin position="62"/>
        <end position="81"/>
    </location>
</feature>
<feature type="compositionally biased region" description="Pro residues" evidence="6">
    <location>
        <begin position="68"/>
        <end position="81"/>
    </location>
</feature>
<feature type="binding site" evidence="5">
    <location>
        <position position="221"/>
    </location>
    <ligand>
        <name>ATP</name>
        <dbReference type="ChEBI" id="CHEBI:30616"/>
    </ligand>
</feature>
<dbReference type="Gene3D" id="3.30.200.20">
    <property type="entry name" value="Phosphorylase Kinase, domain 1"/>
    <property type="match status" value="1"/>
</dbReference>
<dbReference type="OrthoDB" id="1405469at2759"/>
<dbReference type="GO" id="GO:0005634">
    <property type="term" value="C:nucleus"/>
    <property type="evidence" value="ECO:0007669"/>
    <property type="project" value="TreeGrafter"/>
</dbReference>
<dbReference type="InterPro" id="IPR017441">
    <property type="entry name" value="Protein_kinase_ATP_BS"/>
</dbReference>
<dbReference type="AlphaFoldDB" id="A0A8H5LMI1"/>
<evidence type="ECO:0000256" key="1">
    <source>
        <dbReference type="ARBA" id="ARBA00022679"/>
    </source>
</evidence>
<dbReference type="GO" id="GO:0005737">
    <property type="term" value="C:cytoplasm"/>
    <property type="evidence" value="ECO:0007669"/>
    <property type="project" value="TreeGrafter"/>
</dbReference>
<dbReference type="Pfam" id="PF00069">
    <property type="entry name" value="Pkinase"/>
    <property type="match status" value="1"/>
</dbReference>
<reference evidence="8 9" key="1">
    <citation type="journal article" date="2020" name="ISME J.">
        <title>Uncovering the hidden diversity of litter-decomposition mechanisms in mushroom-forming fungi.</title>
        <authorList>
            <person name="Floudas D."/>
            <person name="Bentzer J."/>
            <person name="Ahren D."/>
            <person name="Johansson T."/>
            <person name="Persson P."/>
            <person name="Tunlid A."/>
        </authorList>
    </citation>
    <scope>NUCLEOTIDE SEQUENCE [LARGE SCALE GENOMIC DNA]</scope>
    <source>
        <strain evidence="8 9">CBS 291.85</strain>
    </source>
</reference>
<dbReference type="InterPro" id="IPR011009">
    <property type="entry name" value="Kinase-like_dom_sf"/>
</dbReference>
<dbReference type="EMBL" id="JAACJM010000035">
    <property type="protein sequence ID" value="KAF5363050.1"/>
    <property type="molecule type" value="Genomic_DNA"/>
</dbReference>
<dbReference type="PANTHER" id="PTHR11042:SF138">
    <property type="entry name" value="SERINE_THREONINE-PROTEIN KINASE IKS1-RELATED"/>
    <property type="match status" value="1"/>
</dbReference>
<feature type="region of interest" description="Disordered" evidence="6">
    <location>
        <begin position="299"/>
        <end position="362"/>
    </location>
</feature>
<feature type="compositionally biased region" description="Basic and acidic residues" evidence="6">
    <location>
        <begin position="349"/>
        <end position="362"/>
    </location>
</feature>
<sequence>MTSSSASPSSSSTSPPPPPHAMSLVPIESAAEWRPIFHDSLNNQVVLYNPSSHALSIRPAVHHQRPPHVQPHPQPLPPPHTRCPYCRRPLPTGFRDYEDDYDYNEYDGRTRTSNYFNILAIANRTASEPSSSVPSSRSPSPQPYRSSPPSPSLQNHTPRDENGESTYYSDPTAFPPNSMAEGYFDAFFRVEKKLGMGANGSVFLCQHVLDNNPLGRFAVKKIAVGQSHTYLLQTLREVKLLERLHHPNIVAYHHSWLEHTQFSPSGPRITTLHVSMQWAEGGSLDDFIERRIRGFLKEKGLNGNGNGGLNRGRGRGRGRPSGETVTETKAESEGQGQGDGDGEAEAEGELERQRENMHLGRG</sequence>
<gene>
    <name evidence="8" type="ORF">D9758_012647</name>
</gene>
<keyword evidence="1" id="KW-0808">Transferase</keyword>
<evidence type="ECO:0000313" key="9">
    <source>
        <dbReference type="Proteomes" id="UP000559256"/>
    </source>
</evidence>
<evidence type="ECO:0000256" key="2">
    <source>
        <dbReference type="ARBA" id="ARBA00022741"/>
    </source>
</evidence>
<feature type="compositionally biased region" description="Gly residues" evidence="6">
    <location>
        <begin position="302"/>
        <end position="311"/>
    </location>
</feature>
<dbReference type="Proteomes" id="UP000559256">
    <property type="component" value="Unassembled WGS sequence"/>
</dbReference>
<dbReference type="SUPFAM" id="SSF56112">
    <property type="entry name" value="Protein kinase-like (PK-like)"/>
    <property type="match status" value="1"/>
</dbReference>
<evidence type="ECO:0000313" key="8">
    <source>
        <dbReference type="EMBL" id="KAF5363050.1"/>
    </source>
</evidence>
<feature type="region of interest" description="Disordered" evidence="6">
    <location>
        <begin position="1"/>
        <end position="23"/>
    </location>
</feature>